<feature type="region of interest" description="Disordered" evidence="1">
    <location>
        <begin position="1"/>
        <end position="21"/>
    </location>
</feature>
<dbReference type="InParanoid" id="A0A059ACW7"/>
<accession>A0A059ACW7</accession>
<organism evidence="2">
    <name type="scientific">Eucalyptus grandis</name>
    <name type="common">Flooded gum</name>
    <dbReference type="NCBI Taxonomy" id="71139"/>
    <lineage>
        <taxon>Eukaryota</taxon>
        <taxon>Viridiplantae</taxon>
        <taxon>Streptophyta</taxon>
        <taxon>Embryophyta</taxon>
        <taxon>Tracheophyta</taxon>
        <taxon>Spermatophyta</taxon>
        <taxon>Magnoliopsida</taxon>
        <taxon>eudicotyledons</taxon>
        <taxon>Gunneridae</taxon>
        <taxon>Pentapetalae</taxon>
        <taxon>rosids</taxon>
        <taxon>malvids</taxon>
        <taxon>Myrtales</taxon>
        <taxon>Myrtaceae</taxon>
        <taxon>Myrtoideae</taxon>
        <taxon>Eucalypteae</taxon>
        <taxon>Eucalyptus</taxon>
    </lineage>
</organism>
<dbReference type="EMBL" id="KK198762">
    <property type="protein sequence ID" value="KCW51461.1"/>
    <property type="molecule type" value="Genomic_DNA"/>
</dbReference>
<reference evidence="2" key="1">
    <citation type="submission" date="2013-07" db="EMBL/GenBank/DDBJ databases">
        <title>The genome of Eucalyptus grandis.</title>
        <authorList>
            <person name="Schmutz J."/>
            <person name="Hayes R."/>
            <person name="Myburg A."/>
            <person name="Tuskan G."/>
            <person name="Grattapaglia D."/>
            <person name="Rokhsar D.S."/>
        </authorList>
    </citation>
    <scope>NUCLEOTIDE SEQUENCE</scope>
    <source>
        <tissue evidence="2">Leaf extractions</tissue>
    </source>
</reference>
<name>A0A059ACW7_EUCGR</name>
<dbReference type="Gramene" id="KCW51461">
    <property type="protein sequence ID" value="KCW51461"/>
    <property type="gene ID" value="EUGRSUZ_J00986"/>
</dbReference>
<protein>
    <submittedName>
        <fullName evidence="2">Uncharacterized protein</fullName>
    </submittedName>
</protein>
<gene>
    <name evidence="2" type="ORF">EUGRSUZ_J00986</name>
</gene>
<evidence type="ECO:0000256" key="1">
    <source>
        <dbReference type="SAM" id="MobiDB-lite"/>
    </source>
</evidence>
<sequence>MSKRSSKSAASGMNRDSPGAEVVTTSRLSHLQFSRDVVGEHRAGVVNISLRFSVIPATETFTVLVFYPIFFDVCTYGGLKWLLEGGIDDRS</sequence>
<proteinExistence type="predicted"/>
<evidence type="ECO:0000313" key="2">
    <source>
        <dbReference type="EMBL" id="KCW51461.1"/>
    </source>
</evidence>
<dbReference type="AlphaFoldDB" id="A0A059ACW7"/>